<accession>A0A9W5Y931</accession>
<protein>
    <recommendedName>
        <fullName evidence="1">LUD domain-containing protein</fullName>
    </recommendedName>
</protein>
<keyword evidence="3" id="KW-1185">Reference proteome</keyword>
<dbReference type="Proteomes" id="UP001144256">
    <property type="component" value="Unassembled WGS sequence"/>
</dbReference>
<dbReference type="InterPro" id="IPR003741">
    <property type="entry name" value="LUD_dom"/>
</dbReference>
<evidence type="ECO:0000313" key="3">
    <source>
        <dbReference type="Proteomes" id="UP001144256"/>
    </source>
</evidence>
<reference evidence="2" key="1">
    <citation type="submission" date="2022-06" db="EMBL/GenBank/DDBJ databases">
        <title>Vallitalea longa sp. nov., an anaerobic bacterium isolated from marine sediment.</title>
        <authorList>
            <person name="Hirano S."/>
            <person name="Terahara T."/>
            <person name="Mori K."/>
            <person name="Hamada M."/>
            <person name="Matsumoto R."/>
            <person name="Kobayashi T."/>
        </authorList>
    </citation>
    <scope>NUCLEOTIDE SEQUENCE</scope>
    <source>
        <strain evidence="2">SH18-1</strain>
    </source>
</reference>
<dbReference type="PANTHER" id="PTHR36179:SF2">
    <property type="entry name" value="LUD DOMAIN-CONTAINING PROTEIN"/>
    <property type="match status" value="1"/>
</dbReference>
<evidence type="ECO:0000313" key="2">
    <source>
        <dbReference type="EMBL" id="GKX29500.1"/>
    </source>
</evidence>
<name>A0A9W5Y931_9FIRM</name>
<evidence type="ECO:0000259" key="1">
    <source>
        <dbReference type="Pfam" id="PF02589"/>
    </source>
</evidence>
<dbReference type="Pfam" id="PF02589">
    <property type="entry name" value="LUD_dom"/>
    <property type="match status" value="1"/>
</dbReference>
<gene>
    <name evidence="2" type="ORF">SH1V18_19800</name>
</gene>
<dbReference type="PANTHER" id="PTHR36179">
    <property type="entry name" value="LUD_DOM DOMAIN-CONTAINING PROTEIN"/>
    <property type="match status" value="1"/>
</dbReference>
<organism evidence="2 3">
    <name type="scientific">Vallitalea longa</name>
    <dbReference type="NCBI Taxonomy" id="2936439"/>
    <lineage>
        <taxon>Bacteria</taxon>
        <taxon>Bacillati</taxon>
        <taxon>Bacillota</taxon>
        <taxon>Clostridia</taxon>
        <taxon>Lachnospirales</taxon>
        <taxon>Vallitaleaceae</taxon>
        <taxon>Vallitalea</taxon>
    </lineage>
</organism>
<dbReference type="InterPro" id="IPR009501">
    <property type="entry name" value="UCP020269"/>
</dbReference>
<dbReference type="AlphaFoldDB" id="A0A9W5Y931"/>
<proteinExistence type="predicted"/>
<feature type="domain" description="LUD" evidence="1">
    <location>
        <begin position="15"/>
        <end position="205"/>
    </location>
</feature>
<dbReference type="PIRSF" id="PIRSF020269">
    <property type="entry name" value="DUF1121"/>
    <property type="match status" value="1"/>
</dbReference>
<sequence length="211" mass="23718">MLPRKKYYENTANTLIKQFNKRNIEAHYFEDINSAKEKILDIIEDGSTVSWGGSMTLEEINLIDDLKQGDYNLLDRSTVKSRKEVKEIYDKAMSCDYFLMSSNAITLDGKLVNIDGTGNRIAALIYGPKNVIIVAGMNKVVLDEDTAFKRVRNEAAPINAVRLNRNTPCSHTGKCADCLSDDCICCQMLVTRKSLIPNRIKVILIGEELGY</sequence>
<comment type="caution">
    <text evidence="2">The sequence shown here is derived from an EMBL/GenBank/DDBJ whole genome shotgun (WGS) entry which is preliminary data.</text>
</comment>
<dbReference type="EMBL" id="BRLB01000004">
    <property type="protein sequence ID" value="GKX29500.1"/>
    <property type="molecule type" value="Genomic_DNA"/>
</dbReference>